<proteinExistence type="predicted"/>
<name>A0A2J7PF55_9NEOP</name>
<evidence type="ECO:0000256" key="1">
    <source>
        <dbReference type="SAM" id="Phobius"/>
    </source>
</evidence>
<keyword evidence="1" id="KW-0472">Membrane</keyword>
<feature type="transmembrane region" description="Helical" evidence="1">
    <location>
        <begin position="207"/>
        <end position="231"/>
    </location>
</feature>
<feature type="transmembrane region" description="Helical" evidence="1">
    <location>
        <begin position="51"/>
        <end position="74"/>
    </location>
</feature>
<keyword evidence="3" id="KW-1185">Reference proteome</keyword>
<dbReference type="EMBL" id="NEVH01026085">
    <property type="protein sequence ID" value="PNF14961.1"/>
    <property type="molecule type" value="Genomic_DNA"/>
</dbReference>
<keyword evidence="1" id="KW-1133">Transmembrane helix</keyword>
<accession>A0A2J7PF55</accession>
<comment type="caution">
    <text evidence="2">The sequence shown here is derived from an EMBL/GenBank/DDBJ whole genome shotgun (WGS) entry which is preliminary data.</text>
</comment>
<organism evidence="2 3">
    <name type="scientific">Cryptotermes secundus</name>
    <dbReference type="NCBI Taxonomy" id="105785"/>
    <lineage>
        <taxon>Eukaryota</taxon>
        <taxon>Metazoa</taxon>
        <taxon>Ecdysozoa</taxon>
        <taxon>Arthropoda</taxon>
        <taxon>Hexapoda</taxon>
        <taxon>Insecta</taxon>
        <taxon>Pterygota</taxon>
        <taxon>Neoptera</taxon>
        <taxon>Polyneoptera</taxon>
        <taxon>Dictyoptera</taxon>
        <taxon>Blattodea</taxon>
        <taxon>Blattoidea</taxon>
        <taxon>Termitoidae</taxon>
        <taxon>Kalotermitidae</taxon>
        <taxon>Cryptotermitinae</taxon>
        <taxon>Cryptotermes</taxon>
    </lineage>
</organism>
<dbReference type="AlphaFoldDB" id="A0A2J7PF55"/>
<dbReference type="Proteomes" id="UP000235965">
    <property type="component" value="Unassembled WGS sequence"/>
</dbReference>
<keyword evidence="1" id="KW-0812">Transmembrane</keyword>
<protein>
    <submittedName>
        <fullName evidence="2">Uncharacterized protein</fullName>
    </submittedName>
</protein>
<evidence type="ECO:0000313" key="2">
    <source>
        <dbReference type="EMBL" id="PNF14961.1"/>
    </source>
</evidence>
<sequence length="237" mass="26001">MTSSSGSLSAPFFLTISKLISSLLPVTSPFTDFKAVQSLCRDSSMTISSQFFTAAVFSSVSQLVSSILFVISLLTNLTAVQSDSSMTISPTFFTNPFLPTTSHLTPSLLLVTSKFTVFTAVQSSLTVSLSAIYFNFFFFFLFLVALFSFAGLTELVMLIPRDSNNLLFLILRFFDLLISETAFETTLPCNTPCFSLSEPQQPRDTTFWSNGSFLFLASLAMFSDLLSVFSISLSNKA</sequence>
<feature type="transmembrane region" description="Helical" evidence="1">
    <location>
        <begin position="132"/>
        <end position="159"/>
    </location>
</feature>
<reference evidence="2 3" key="1">
    <citation type="submission" date="2017-12" db="EMBL/GenBank/DDBJ databases">
        <title>Hemimetabolous genomes reveal molecular basis of termite eusociality.</title>
        <authorList>
            <person name="Harrison M.C."/>
            <person name="Jongepier E."/>
            <person name="Robertson H.M."/>
            <person name="Arning N."/>
            <person name="Bitard-Feildel T."/>
            <person name="Chao H."/>
            <person name="Childers C.P."/>
            <person name="Dinh H."/>
            <person name="Doddapaneni H."/>
            <person name="Dugan S."/>
            <person name="Gowin J."/>
            <person name="Greiner C."/>
            <person name="Han Y."/>
            <person name="Hu H."/>
            <person name="Hughes D.S.T."/>
            <person name="Huylmans A.-K."/>
            <person name="Kemena C."/>
            <person name="Kremer L.P.M."/>
            <person name="Lee S.L."/>
            <person name="Lopez-Ezquerra A."/>
            <person name="Mallet L."/>
            <person name="Monroy-Kuhn J.M."/>
            <person name="Moser A."/>
            <person name="Murali S.C."/>
            <person name="Muzny D.M."/>
            <person name="Otani S."/>
            <person name="Piulachs M.-D."/>
            <person name="Poelchau M."/>
            <person name="Qu J."/>
            <person name="Schaub F."/>
            <person name="Wada-Katsumata A."/>
            <person name="Worley K.C."/>
            <person name="Xie Q."/>
            <person name="Ylla G."/>
            <person name="Poulsen M."/>
            <person name="Gibbs R.A."/>
            <person name="Schal C."/>
            <person name="Richards S."/>
            <person name="Belles X."/>
            <person name="Korb J."/>
            <person name="Bornberg-Bauer E."/>
        </authorList>
    </citation>
    <scope>NUCLEOTIDE SEQUENCE [LARGE SCALE GENOMIC DNA]</scope>
    <source>
        <tissue evidence="2">Whole body</tissue>
    </source>
</reference>
<evidence type="ECO:0000313" key="3">
    <source>
        <dbReference type="Proteomes" id="UP000235965"/>
    </source>
</evidence>
<dbReference type="InParanoid" id="A0A2J7PF55"/>
<gene>
    <name evidence="2" type="ORF">B7P43_G01564</name>
</gene>